<accession>A0ABU8RS88</accession>
<dbReference type="PANTHER" id="PTHR30055">
    <property type="entry name" value="HTH-TYPE TRANSCRIPTIONAL REGULATOR RUTR"/>
    <property type="match status" value="1"/>
</dbReference>
<dbReference type="Pfam" id="PF14246">
    <property type="entry name" value="TetR_C_7"/>
    <property type="match status" value="1"/>
</dbReference>
<dbReference type="InterPro" id="IPR050109">
    <property type="entry name" value="HTH-type_TetR-like_transc_reg"/>
</dbReference>
<comment type="caution">
    <text evidence="7">The sequence shown here is derived from an EMBL/GenBank/DDBJ whole genome shotgun (WGS) entry which is preliminary data.</text>
</comment>
<dbReference type="SUPFAM" id="SSF46689">
    <property type="entry name" value="Homeodomain-like"/>
    <property type="match status" value="1"/>
</dbReference>
<dbReference type="Gene3D" id="1.10.10.60">
    <property type="entry name" value="Homeodomain-like"/>
    <property type="match status" value="1"/>
</dbReference>
<keyword evidence="8" id="KW-1185">Reference proteome</keyword>
<dbReference type="RefSeq" id="WP_339585781.1">
    <property type="nucleotide sequence ID" value="NZ_JBBHJZ010000001.1"/>
</dbReference>
<evidence type="ECO:0000256" key="3">
    <source>
        <dbReference type="ARBA" id="ARBA00023163"/>
    </source>
</evidence>
<feature type="compositionally biased region" description="Basic residues" evidence="5">
    <location>
        <begin position="21"/>
        <end position="30"/>
    </location>
</feature>
<dbReference type="InterPro" id="IPR039536">
    <property type="entry name" value="TetR_C_Proteobacteria"/>
</dbReference>
<organism evidence="7 8">
    <name type="scientific">Novosphingobium anseongense</name>
    <dbReference type="NCBI Taxonomy" id="3133436"/>
    <lineage>
        <taxon>Bacteria</taxon>
        <taxon>Pseudomonadati</taxon>
        <taxon>Pseudomonadota</taxon>
        <taxon>Alphaproteobacteria</taxon>
        <taxon>Sphingomonadales</taxon>
        <taxon>Sphingomonadaceae</taxon>
        <taxon>Novosphingobium</taxon>
    </lineage>
</organism>
<evidence type="ECO:0000313" key="7">
    <source>
        <dbReference type="EMBL" id="MEJ5975852.1"/>
    </source>
</evidence>
<dbReference type="PRINTS" id="PR00455">
    <property type="entry name" value="HTHTETR"/>
</dbReference>
<feature type="region of interest" description="Disordered" evidence="5">
    <location>
        <begin position="1"/>
        <end position="38"/>
    </location>
</feature>
<dbReference type="Pfam" id="PF00440">
    <property type="entry name" value="TetR_N"/>
    <property type="match status" value="1"/>
</dbReference>
<evidence type="ECO:0000313" key="8">
    <source>
        <dbReference type="Proteomes" id="UP001361239"/>
    </source>
</evidence>
<evidence type="ECO:0000256" key="4">
    <source>
        <dbReference type="PROSITE-ProRule" id="PRU00335"/>
    </source>
</evidence>
<feature type="region of interest" description="Disordered" evidence="5">
    <location>
        <begin position="228"/>
        <end position="248"/>
    </location>
</feature>
<keyword evidence="1" id="KW-0805">Transcription regulation</keyword>
<evidence type="ECO:0000256" key="1">
    <source>
        <dbReference type="ARBA" id="ARBA00023015"/>
    </source>
</evidence>
<evidence type="ECO:0000256" key="5">
    <source>
        <dbReference type="SAM" id="MobiDB-lite"/>
    </source>
</evidence>
<feature type="compositionally biased region" description="Low complexity" evidence="5">
    <location>
        <begin position="9"/>
        <end position="20"/>
    </location>
</feature>
<dbReference type="PROSITE" id="PS50977">
    <property type="entry name" value="HTH_TETR_2"/>
    <property type="match status" value="1"/>
</dbReference>
<dbReference type="PROSITE" id="PS01081">
    <property type="entry name" value="HTH_TETR_1"/>
    <property type="match status" value="1"/>
</dbReference>
<keyword evidence="3" id="KW-0804">Transcription</keyword>
<dbReference type="InterPro" id="IPR001647">
    <property type="entry name" value="HTH_TetR"/>
</dbReference>
<dbReference type="InterPro" id="IPR036271">
    <property type="entry name" value="Tet_transcr_reg_TetR-rel_C_sf"/>
</dbReference>
<reference evidence="7 8" key="1">
    <citation type="submission" date="2024-03" db="EMBL/GenBank/DDBJ databases">
        <authorList>
            <person name="Jo J.-H."/>
        </authorList>
    </citation>
    <scope>NUCLEOTIDE SEQUENCE [LARGE SCALE GENOMIC DNA]</scope>
    <source>
        <strain evidence="7 8">PS1R-30</strain>
    </source>
</reference>
<dbReference type="EMBL" id="JBBHJZ010000001">
    <property type="protein sequence ID" value="MEJ5975852.1"/>
    <property type="molecule type" value="Genomic_DNA"/>
</dbReference>
<sequence>MLDKVAPTSKKASAVSARAKAPPKRKRNRAGRPTADELERRKLKVMEVATDMFVNRGYAATTLLDIAKVAGVATRTLYQHFGDKEAIFQEVIFARDTAKIDKPEFETGDDLVSALRKAAQYSSQVALRERSIELMRLMIAESARFPELMSSVATAIFSRFTRNVAQLFRQLAENGLIPEGDHDQSAELFIDLMLGQRTVMIYFGWANATPTEADIEAKIELFIKGRFGGAEGKKPAKDADKKAAKKKA</sequence>
<keyword evidence="2 4" id="KW-0238">DNA-binding</keyword>
<evidence type="ECO:0000259" key="6">
    <source>
        <dbReference type="PROSITE" id="PS50977"/>
    </source>
</evidence>
<gene>
    <name evidence="7" type="ORF">WG901_04350</name>
</gene>
<evidence type="ECO:0000256" key="2">
    <source>
        <dbReference type="ARBA" id="ARBA00023125"/>
    </source>
</evidence>
<dbReference type="InterPro" id="IPR023772">
    <property type="entry name" value="DNA-bd_HTH_TetR-type_CS"/>
</dbReference>
<dbReference type="PANTHER" id="PTHR30055:SF234">
    <property type="entry name" value="HTH-TYPE TRANSCRIPTIONAL REGULATOR BETI"/>
    <property type="match status" value="1"/>
</dbReference>
<dbReference type="Gene3D" id="1.10.357.10">
    <property type="entry name" value="Tetracycline Repressor, domain 2"/>
    <property type="match status" value="1"/>
</dbReference>
<feature type="DNA-binding region" description="H-T-H motif" evidence="4">
    <location>
        <begin position="62"/>
        <end position="81"/>
    </location>
</feature>
<dbReference type="Proteomes" id="UP001361239">
    <property type="component" value="Unassembled WGS sequence"/>
</dbReference>
<dbReference type="InterPro" id="IPR009057">
    <property type="entry name" value="Homeodomain-like_sf"/>
</dbReference>
<feature type="domain" description="HTH tetR-type" evidence="6">
    <location>
        <begin position="39"/>
        <end position="99"/>
    </location>
</feature>
<proteinExistence type="predicted"/>
<protein>
    <submittedName>
        <fullName evidence="7">TetR/AcrR family transcriptional regulator</fullName>
    </submittedName>
</protein>
<feature type="compositionally biased region" description="Basic and acidic residues" evidence="5">
    <location>
        <begin position="231"/>
        <end position="242"/>
    </location>
</feature>
<dbReference type="SUPFAM" id="SSF48498">
    <property type="entry name" value="Tetracyclin repressor-like, C-terminal domain"/>
    <property type="match status" value="1"/>
</dbReference>
<name>A0ABU8RS88_9SPHN</name>